<reference evidence="1" key="1">
    <citation type="submission" date="2018-02" db="EMBL/GenBank/DDBJ databases">
        <title>Rhizophora mucronata_Transcriptome.</title>
        <authorList>
            <person name="Meera S.P."/>
            <person name="Sreeshan A."/>
            <person name="Augustine A."/>
        </authorList>
    </citation>
    <scope>NUCLEOTIDE SEQUENCE</scope>
    <source>
        <tissue evidence="1">Leaf</tissue>
    </source>
</reference>
<sequence length="17" mass="2040">MEIGRKLKRHRCLKSLA</sequence>
<name>A0A2P2J524_RHIMU</name>
<protein>
    <submittedName>
        <fullName evidence="1">Uncharacterized protein</fullName>
    </submittedName>
</protein>
<dbReference type="EMBL" id="GGEC01008105">
    <property type="protein sequence ID" value="MBW88588.1"/>
    <property type="molecule type" value="Transcribed_RNA"/>
</dbReference>
<accession>A0A2P2J524</accession>
<organism evidence="1">
    <name type="scientific">Rhizophora mucronata</name>
    <name type="common">Asiatic mangrove</name>
    <dbReference type="NCBI Taxonomy" id="61149"/>
    <lineage>
        <taxon>Eukaryota</taxon>
        <taxon>Viridiplantae</taxon>
        <taxon>Streptophyta</taxon>
        <taxon>Embryophyta</taxon>
        <taxon>Tracheophyta</taxon>
        <taxon>Spermatophyta</taxon>
        <taxon>Magnoliopsida</taxon>
        <taxon>eudicotyledons</taxon>
        <taxon>Gunneridae</taxon>
        <taxon>Pentapetalae</taxon>
        <taxon>rosids</taxon>
        <taxon>fabids</taxon>
        <taxon>Malpighiales</taxon>
        <taxon>Rhizophoraceae</taxon>
        <taxon>Rhizophora</taxon>
    </lineage>
</organism>
<dbReference type="AlphaFoldDB" id="A0A2P2J524"/>
<proteinExistence type="predicted"/>
<evidence type="ECO:0000313" key="1">
    <source>
        <dbReference type="EMBL" id="MBW88588.1"/>
    </source>
</evidence>